<dbReference type="Proteomes" id="UP000025227">
    <property type="component" value="Unplaced"/>
</dbReference>
<dbReference type="AlphaFoldDB" id="A0A7I4YU33"/>
<feature type="domain" description="DUF7083" evidence="2">
    <location>
        <begin position="68"/>
        <end position="113"/>
    </location>
</feature>
<dbReference type="WBParaSite" id="HCON_00143790-00001">
    <property type="protein sequence ID" value="HCON_00143790-00001"/>
    <property type="gene ID" value="HCON_00143790"/>
</dbReference>
<evidence type="ECO:0000313" key="4">
    <source>
        <dbReference type="WBParaSite" id="HCON_00143790-00001"/>
    </source>
</evidence>
<dbReference type="Pfam" id="PF23309">
    <property type="entry name" value="DUF7083"/>
    <property type="match status" value="1"/>
</dbReference>
<sequence length="113" mass="13131">MPSNKASTQRDEDIINGDQEFPNYASTSTEGRTPVKDLLQMMATQQKLLVNLLQKMSTPAVTQQESLFDRIARRINKFLYDPGQDDCLNLWYNRHKDIFNIDCEGMEEKTKTR</sequence>
<protein>
    <submittedName>
        <fullName evidence="4">Actin-related protein 2/3 complex subunit 5</fullName>
    </submittedName>
</protein>
<feature type="region of interest" description="Disordered" evidence="1">
    <location>
        <begin position="1"/>
        <end position="32"/>
    </location>
</feature>
<name>A0A7I4YU33_HAECO</name>
<evidence type="ECO:0000256" key="1">
    <source>
        <dbReference type="SAM" id="MobiDB-lite"/>
    </source>
</evidence>
<evidence type="ECO:0000313" key="3">
    <source>
        <dbReference type="Proteomes" id="UP000025227"/>
    </source>
</evidence>
<reference evidence="4" key="1">
    <citation type="submission" date="2020-12" db="UniProtKB">
        <authorList>
            <consortium name="WormBaseParasite"/>
        </authorList>
    </citation>
    <scope>IDENTIFICATION</scope>
    <source>
        <strain evidence="4">MHco3</strain>
    </source>
</reference>
<organism evidence="3 4">
    <name type="scientific">Haemonchus contortus</name>
    <name type="common">Barber pole worm</name>
    <dbReference type="NCBI Taxonomy" id="6289"/>
    <lineage>
        <taxon>Eukaryota</taxon>
        <taxon>Metazoa</taxon>
        <taxon>Ecdysozoa</taxon>
        <taxon>Nematoda</taxon>
        <taxon>Chromadorea</taxon>
        <taxon>Rhabditida</taxon>
        <taxon>Rhabditina</taxon>
        <taxon>Rhabditomorpha</taxon>
        <taxon>Strongyloidea</taxon>
        <taxon>Trichostrongylidae</taxon>
        <taxon>Haemonchus</taxon>
    </lineage>
</organism>
<dbReference type="InterPro" id="IPR055510">
    <property type="entry name" value="DUF7083"/>
</dbReference>
<dbReference type="OrthoDB" id="5835042at2759"/>
<keyword evidence="3" id="KW-1185">Reference proteome</keyword>
<evidence type="ECO:0000259" key="2">
    <source>
        <dbReference type="Pfam" id="PF23309"/>
    </source>
</evidence>
<accession>A0A7I4YU33</accession>
<proteinExistence type="predicted"/>